<protein>
    <submittedName>
        <fullName evidence="3">EamA/RhaT family transporter</fullName>
    </submittedName>
</protein>
<gene>
    <name evidence="3" type="ORF">DK847_05300</name>
</gene>
<feature type="transmembrane region" description="Helical" evidence="1">
    <location>
        <begin position="212"/>
        <end position="231"/>
    </location>
</feature>
<keyword evidence="1" id="KW-0812">Transmembrane</keyword>
<feature type="transmembrane region" description="Helical" evidence="1">
    <location>
        <begin position="104"/>
        <end position="121"/>
    </location>
</feature>
<dbReference type="AlphaFoldDB" id="A0A2W2BCA7"/>
<keyword evidence="1" id="KW-0472">Membrane</keyword>
<name>A0A2W2BCA7_9HYPH</name>
<dbReference type="SUPFAM" id="SSF103481">
    <property type="entry name" value="Multidrug resistance efflux transporter EmrE"/>
    <property type="match status" value="2"/>
</dbReference>
<dbReference type="EMBL" id="QKVK01000002">
    <property type="protein sequence ID" value="PZF77844.1"/>
    <property type="molecule type" value="Genomic_DNA"/>
</dbReference>
<comment type="caution">
    <text evidence="3">The sequence shown here is derived from an EMBL/GenBank/DDBJ whole genome shotgun (WGS) entry which is preliminary data.</text>
</comment>
<feature type="transmembrane region" description="Helical" evidence="1">
    <location>
        <begin position="76"/>
        <end position="98"/>
    </location>
</feature>
<dbReference type="RefSeq" id="WP_111196592.1">
    <property type="nucleotide sequence ID" value="NZ_QKVK01000002.1"/>
</dbReference>
<accession>A0A2W2BCA7</accession>
<feature type="transmembrane region" description="Helical" evidence="1">
    <location>
        <begin position="266"/>
        <end position="283"/>
    </location>
</feature>
<sequence>MLRLPQNTALRAGVLMVCAMGSFVCNDTIVKIVGKHLPVGELIALRGVMAMAILTAICASQGLLKELPKIRQKNVLMRSTCDLFATVAFVTALVHMPIANLTSVMQAVPLAVALLSMLFLGEEVGWRRMIAIIGGFIGVLMIVKPSVANFSIYEVLALAIVLFVAVRDLLTKTIPARIPVFVVALANAGFVTAGGLALIAFQGLTPPDWWEVGLLALAACFLSSGYLLMVATLRLGELTATAPFRYSVMVFAIISGIVVFGEFPDWIAILGMVLIVVCGLYAAHREAIRARALSDSAGMPAP</sequence>
<feature type="transmembrane region" description="Helical" evidence="1">
    <location>
        <begin position="178"/>
        <end position="200"/>
    </location>
</feature>
<feature type="transmembrane region" description="Helical" evidence="1">
    <location>
        <begin position="42"/>
        <end position="64"/>
    </location>
</feature>
<dbReference type="Pfam" id="PF00892">
    <property type="entry name" value="EamA"/>
    <property type="match status" value="2"/>
</dbReference>
<dbReference type="Proteomes" id="UP000248795">
    <property type="component" value="Unassembled WGS sequence"/>
</dbReference>
<dbReference type="PANTHER" id="PTHR22911">
    <property type="entry name" value="ACYL-MALONYL CONDENSING ENZYME-RELATED"/>
    <property type="match status" value="1"/>
</dbReference>
<keyword evidence="1" id="KW-1133">Transmembrane helix</keyword>
<evidence type="ECO:0000313" key="3">
    <source>
        <dbReference type="EMBL" id="PZF77844.1"/>
    </source>
</evidence>
<proteinExistence type="predicted"/>
<feature type="domain" description="EamA" evidence="2">
    <location>
        <begin position="154"/>
        <end position="277"/>
    </location>
</feature>
<feature type="transmembrane region" description="Helical" evidence="1">
    <location>
        <begin position="12"/>
        <end position="30"/>
    </location>
</feature>
<dbReference type="InterPro" id="IPR037185">
    <property type="entry name" value="EmrE-like"/>
</dbReference>
<organism evidence="3 4">
    <name type="scientific">Aestuariivirga litoralis</name>
    <dbReference type="NCBI Taxonomy" id="2650924"/>
    <lineage>
        <taxon>Bacteria</taxon>
        <taxon>Pseudomonadati</taxon>
        <taxon>Pseudomonadota</taxon>
        <taxon>Alphaproteobacteria</taxon>
        <taxon>Hyphomicrobiales</taxon>
        <taxon>Aestuariivirgaceae</taxon>
        <taxon>Aestuariivirga</taxon>
    </lineage>
</organism>
<dbReference type="InterPro" id="IPR000620">
    <property type="entry name" value="EamA_dom"/>
</dbReference>
<feature type="domain" description="EamA" evidence="2">
    <location>
        <begin position="14"/>
        <end position="143"/>
    </location>
</feature>
<dbReference type="GO" id="GO:0016020">
    <property type="term" value="C:membrane"/>
    <property type="evidence" value="ECO:0007669"/>
    <property type="project" value="InterPro"/>
</dbReference>
<evidence type="ECO:0000313" key="4">
    <source>
        <dbReference type="Proteomes" id="UP000248795"/>
    </source>
</evidence>
<dbReference type="PANTHER" id="PTHR22911:SF135">
    <property type="entry name" value="BLR4310 PROTEIN"/>
    <property type="match status" value="1"/>
</dbReference>
<feature type="transmembrane region" description="Helical" evidence="1">
    <location>
        <begin position="128"/>
        <end position="144"/>
    </location>
</feature>
<evidence type="ECO:0000259" key="2">
    <source>
        <dbReference type="Pfam" id="PF00892"/>
    </source>
</evidence>
<feature type="transmembrane region" description="Helical" evidence="1">
    <location>
        <begin position="150"/>
        <end position="166"/>
    </location>
</feature>
<evidence type="ECO:0000256" key="1">
    <source>
        <dbReference type="SAM" id="Phobius"/>
    </source>
</evidence>
<feature type="transmembrane region" description="Helical" evidence="1">
    <location>
        <begin position="243"/>
        <end position="260"/>
    </location>
</feature>
<keyword evidence="4" id="KW-1185">Reference proteome</keyword>
<reference evidence="4" key="1">
    <citation type="submission" date="2018-06" db="EMBL/GenBank/DDBJ databases">
        <title>Aestuariibacter litoralis strain KCTC 52945T.</title>
        <authorList>
            <person name="Li X."/>
            <person name="Salam N."/>
            <person name="Li J.-L."/>
            <person name="Chen Y.-M."/>
            <person name="Yang Z.-W."/>
            <person name="Zhang L.-Y."/>
            <person name="Han M.-X."/>
            <person name="Xiao M."/>
            <person name="Li W.-J."/>
        </authorList>
    </citation>
    <scope>NUCLEOTIDE SEQUENCE [LARGE SCALE GENOMIC DNA]</scope>
    <source>
        <strain evidence="4">KCTC 52945</strain>
    </source>
</reference>